<sequence>MSDGDFTIAIVGLGLIGGSTALALKGFKNCTRLGIDIREDVCKAAMEEDAVDFASTDPSQIIPKADLIIICIYPDPMIAFINDNIKYFKKNVIITDVGGIKEAIVSKMEALLTDDMEFVGGHPMAGREFDGFESADINLFQGAGFLITPSRKSTPSSIALVHEIAKYIGCKRIEEVSPKKHDEIIAYTSHLMHVSAAALCMNPPADMTLTFTAGAFKDCTRIANINGKLWSELFIENKEPVLTEISKFISNIELLKKYIEEEDFDSLKETLDKVRGIKEELLTR</sequence>
<dbReference type="RefSeq" id="WP_010075117.1">
    <property type="nucleotide sequence ID" value="NC_014393.1"/>
</dbReference>
<dbReference type="InterPro" id="IPR050812">
    <property type="entry name" value="Preph/Arog_dehydrog"/>
</dbReference>
<dbReference type="InterPro" id="IPR046825">
    <property type="entry name" value="PDH_C"/>
</dbReference>
<dbReference type="InterPro" id="IPR036291">
    <property type="entry name" value="NAD(P)-bd_dom_sf"/>
</dbReference>
<dbReference type="EMBL" id="CP002160">
    <property type="protein sequence ID" value="ADL50116.1"/>
    <property type="molecule type" value="Genomic_DNA"/>
</dbReference>
<dbReference type="eggNOG" id="COG0287">
    <property type="taxonomic scope" value="Bacteria"/>
</dbReference>
<comment type="similarity">
    <text evidence="1">Belongs to the prephenate/arogenate dehydrogenase family.</text>
</comment>
<dbReference type="Proteomes" id="UP000002730">
    <property type="component" value="Chromosome"/>
</dbReference>
<dbReference type="SUPFAM" id="SSF48179">
    <property type="entry name" value="6-phosphogluconate dehydrogenase C-terminal domain-like"/>
    <property type="match status" value="1"/>
</dbReference>
<dbReference type="InterPro" id="IPR046826">
    <property type="entry name" value="PDH_N"/>
</dbReference>
<evidence type="ECO:0000259" key="4">
    <source>
        <dbReference type="PROSITE" id="PS51176"/>
    </source>
</evidence>
<dbReference type="PROSITE" id="PS51176">
    <property type="entry name" value="PDH_ADH"/>
    <property type="match status" value="1"/>
</dbReference>
<dbReference type="GO" id="GO:0070403">
    <property type="term" value="F:NAD+ binding"/>
    <property type="evidence" value="ECO:0007669"/>
    <property type="project" value="InterPro"/>
</dbReference>
<reference evidence="5 6" key="1">
    <citation type="submission" date="2010-08" db="EMBL/GenBank/DDBJ databases">
        <title>Complete sequence of Clostridium cellulovorans 743B.</title>
        <authorList>
            <consortium name="US DOE Joint Genome Institute"/>
            <person name="Lucas S."/>
            <person name="Copeland A."/>
            <person name="Lapidus A."/>
            <person name="Cheng J.-F."/>
            <person name="Bruce D."/>
            <person name="Goodwin L."/>
            <person name="Pitluck S."/>
            <person name="Chertkov O."/>
            <person name="Detter J.C."/>
            <person name="Han C."/>
            <person name="Tapia R."/>
            <person name="Land M."/>
            <person name="Hauser L."/>
            <person name="Chang Y.-J."/>
            <person name="Jeffries C."/>
            <person name="Kyrpides N."/>
            <person name="Ivanova N."/>
            <person name="Mikhailova N."/>
            <person name="Hemme C.L."/>
            <person name="Woyke T."/>
        </authorList>
    </citation>
    <scope>NUCLEOTIDE SEQUENCE [LARGE SCALE GENOMIC DNA]</scope>
    <source>
        <strain evidence="6">ATCC 35296 / DSM 3052 / OCM 3 / 743B</strain>
    </source>
</reference>
<dbReference type="Gene3D" id="3.40.50.720">
    <property type="entry name" value="NAD(P)-binding Rossmann-like Domain"/>
    <property type="match status" value="1"/>
</dbReference>
<dbReference type="GO" id="GO:0008977">
    <property type="term" value="F:prephenate dehydrogenase (NAD+) activity"/>
    <property type="evidence" value="ECO:0007669"/>
    <property type="project" value="InterPro"/>
</dbReference>
<dbReference type="InterPro" id="IPR003099">
    <property type="entry name" value="Prephen_DH"/>
</dbReference>
<dbReference type="Gene3D" id="1.10.3660.10">
    <property type="entry name" value="6-phosphogluconate dehydrogenase C-terminal like domain"/>
    <property type="match status" value="1"/>
</dbReference>
<gene>
    <name evidence="5" type="ordered locus">Clocel_0336</name>
</gene>
<dbReference type="GO" id="GO:0006571">
    <property type="term" value="P:tyrosine biosynthetic process"/>
    <property type="evidence" value="ECO:0007669"/>
    <property type="project" value="InterPro"/>
</dbReference>
<dbReference type="KEGG" id="ccb:Clocel_0336"/>
<dbReference type="FunFam" id="3.40.50.720:FF:000208">
    <property type="entry name" value="Prephenate dehydrogenase"/>
    <property type="match status" value="1"/>
</dbReference>
<dbReference type="PANTHER" id="PTHR21363">
    <property type="entry name" value="PREPHENATE DEHYDROGENASE"/>
    <property type="match status" value="1"/>
</dbReference>
<dbReference type="OrthoDB" id="9802008at2"/>
<accession>D9SPR7</accession>
<feature type="domain" description="Prephenate/arogenate dehydrogenase" evidence="4">
    <location>
        <begin position="6"/>
        <end position="284"/>
    </location>
</feature>
<keyword evidence="6" id="KW-1185">Reference proteome</keyword>
<evidence type="ECO:0000256" key="1">
    <source>
        <dbReference type="ARBA" id="ARBA00007964"/>
    </source>
</evidence>
<dbReference type="PANTHER" id="PTHR21363:SF0">
    <property type="entry name" value="PREPHENATE DEHYDROGENASE [NADP(+)]"/>
    <property type="match status" value="1"/>
</dbReference>
<protein>
    <submittedName>
        <fullName evidence="5">Prephenate dehydrogenase</fullName>
    </submittedName>
</protein>
<dbReference type="InterPro" id="IPR008927">
    <property type="entry name" value="6-PGluconate_DH-like_C_sf"/>
</dbReference>
<dbReference type="GO" id="GO:0004665">
    <property type="term" value="F:prephenate dehydrogenase (NADP+) activity"/>
    <property type="evidence" value="ECO:0007669"/>
    <property type="project" value="InterPro"/>
</dbReference>
<evidence type="ECO:0000313" key="5">
    <source>
        <dbReference type="EMBL" id="ADL50116.1"/>
    </source>
</evidence>
<evidence type="ECO:0000256" key="3">
    <source>
        <dbReference type="ARBA" id="ARBA00029440"/>
    </source>
</evidence>
<dbReference type="Pfam" id="PF20463">
    <property type="entry name" value="PDH_C"/>
    <property type="match status" value="1"/>
</dbReference>
<evidence type="ECO:0000313" key="6">
    <source>
        <dbReference type="Proteomes" id="UP000002730"/>
    </source>
</evidence>
<keyword evidence="2" id="KW-0560">Oxidoreductase</keyword>
<dbReference type="AlphaFoldDB" id="D9SPR7"/>
<comment type="pathway">
    <text evidence="3">Amino-acid biosynthesis.</text>
</comment>
<dbReference type="Pfam" id="PF02153">
    <property type="entry name" value="PDH_N"/>
    <property type="match status" value="1"/>
</dbReference>
<evidence type="ECO:0000256" key="2">
    <source>
        <dbReference type="ARBA" id="ARBA00023002"/>
    </source>
</evidence>
<organism evidence="5 6">
    <name type="scientific">Clostridium cellulovorans (strain ATCC 35296 / DSM 3052 / OCM 3 / 743B)</name>
    <dbReference type="NCBI Taxonomy" id="573061"/>
    <lineage>
        <taxon>Bacteria</taxon>
        <taxon>Bacillati</taxon>
        <taxon>Bacillota</taxon>
        <taxon>Clostridia</taxon>
        <taxon>Eubacteriales</taxon>
        <taxon>Clostridiaceae</taxon>
        <taxon>Clostridium</taxon>
    </lineage>
</organism>
<proteinExistence type="inferred from homology"/>
<name>D9SPR7_CLOC7</name>
<dbReference type="HOGENOM" id="CLU_055968_2_0_9"/>
<dbReference type="SUPFAM" id="SSF51735">
    <property type="entry name" value="NAD(P)-binding Rossmann-fold domains"/>
    <property type="match status" value="1"/>
</dbReference>
<dbReference type="STRING" id="573061.Clocel_0336"/>